<feature type="transmembrane region" description="Helical" evidence="1">
    <location>
        <begin position="104"/>
        <end position="128"/>
    </location>
</feature>
<dbReference type="KEGG" id="ptm:GSPATT00039268001"/>
<dbReference type="Proteomes" id="UP000000600">
    <property type="component" value="Unassembled WGS sequence"/>
</dbReference>
<organism evidence="2 3">
    <name type="scientific">Paramecium tetraurelia</name>
    <dbReference type="NCBI Taxonomy" id="5888"/>
    <lineage>
        <taxon>Eukaryota</taxon>
        <taxon>Sar</taxon>
        <taxon>Alveolata</taxon>
        <taxon>Ciliophora</taxon>
        <taxon>Intramacronucleata</taxon>
        <taxon>Oligohymenophorea</taxon>
        <taxon>Peniculida</taxon>
        <taxon>Parameciidae</taxon>
        <taxon>Paramecium</taxon>
    </lineage>
</organism>
<protein>
    <recommendedName>
        <fullName evidence="4">Transmembrane protein</fullName>
    </recommendedName>
</protein>
<keyword evidence="1" id="KW-0812">Transmembrane</keyword>
<name>A0D5G8_PARTE</name>
<dbReference type="GeneID" id="5031467"/>
<dbReference type="RefSeq" id="XP_001445682.1">
    <property type="nucleotide sequence ID" value="XM_001445645.1"/>
</dbReference>
<evidence type="ECO:0000313" key="2">
    <source>
        <dbReference type="EMBL" id="CAK78285.1"/>
    </source>
</evidence>
<keyword evidence="1" id="KW-1133">Transmembrane helix</keyword>
<feature type="transmembrane region" description="Helical" evidence="1">
    <location>
        <begin position="256"/>
        <end position="279"/>
    </location>
</feature>
<feature type="transmembrane region" description="Helical" evidence="1">
    <location>
        <begin position="594"/>
        <end position="619"/>
    </location>
</feature>
<dbReference type="EMBL" id="CT868299">
    <property type="protein sequence ID" value="CAK78285.1"/>
    <property type="molecule type" value="Genomic_DNA"/>
</dbReference>
<dbReference type="InParanoid" id="A0D5G8"/>
<sequence>MQIQNNGHSEKTQTIKSQNSFNLRFWQNPPEPNLSWRSHTTIDLFSDFSDFINARYQEVKRRSSDLKSNAKIGFQVAIYILNIFELGFTLGYKSHNNIPDNESVYLSCYYLSIIMCALLHSVTCIYTFRFRQVVKLDILSIIGQYFISLIEGLFSYFKLAPFIHYYNRNKSIKQFSFSEINKYLILEDKDKFRNSARLFKKRTKPVNMFRDLIFHRVALVSMIITLCLQTLPQLFIQGFYNTKEVLWDDGYNVFTYILLIFNGAYYLIELIFIVFTTSYRQMQTEIQFKLHKIKLKYLNETKQLLKSDEKYMAFVKSFYFHIDPSNFNSYQKKRCMVQIITFLTSQKQFQNIQFHFIDGYESVTLQYLANCFRLIKVEKISLLYKNQSMLNQLRDIFPVQEFTQLKIEYQEDDSMDYLWDNDKFDADAEEERIQEIQFIENPKLNSGFQVVTMNQNGTQENDFIILSEEFKSVNYEMREDSNKIIEKAKSTIKVLTKTYLLSEKLGRFKFLLVVKELYDAWSQLTVFQAALQSIWTLINLSFSIISLIYITNNLDPYITSLLGLAFGNFILQLISFIIFQERLSKDFSFLEKAIYALIFGLLNLIKVWDIAMIIMYNFIVKFHDLANRPFNAEGYKKFKSYASKFKGSLPISVFQFVTVSSNSEGFFAMKQLPFYEAVMWRASVEEALNKIPQLFVHILALSSNGSTGLWVISFLQQLKEGVQAVKDILEITIKDFYIPALILSTVSVEQFYQSMLYLNSISNQILLEYPKSFQIMSKVKESYIKNKCTFKINLKTLDFSNYEGDKKEKMLAQFRQVLASIQSVLEIDQAQRLLCMGPEINDFVKCIKASQIFSLKLNFNLDEIRQQDLQQVNSYMEFFPSKLKFLQISVETFEERKMNFKLGNSQTIRWFSYSYYQIIKQYRQQQINPSQAILNIDDQFIRLDRYNFEGLFFEVAGNLQLQKCHTLFQRFQNLKAMKISLKNLTNEMISFNFYKNISGSLQYLDLTFENLLLDFSQFSFNNLKNLKLIIKKCQFSKVQFSNILRDMNNGKEKKIYIELIKVQEFQDDELKYLVRLLEQKKFEVTIKKL</sequence>
<gene>
    <name evidence="2" type="ORF">GSPATT00039268001</name>
</gene>
<dbReference type="AlphaFoldDB" id="A0D5G8"/>
<keyword evidence="3" id="KW-1185">Reference proteome</keyword>
<evidence type="ECO:0000256" key="1">
    <source>
        <dbReference type="SAM" id="Phobius"/>
    </source>
</evidence>
<feature type="transmembrane region" description="Helical" evidence="1">
    <location>
        <begin position="217"/>
        <end position="236"/>
    </location>
</feature>
<feature type="transmembrane region" description="Helical" evidence="1">
    <location>
        <begin position="557"/>
        <end position="579"/>
    </location>
</feature>
<dbReference type="HOGENOM" id="CLU_008586_0_0_1"/>
<accession>A0D5G8</accession>
<evidence type="ECO:0000313" key="3">
    <source>
        <dbReference type="Proteomes" id="UP000000600"/>
    </source>
</evidence>
<reference evidence="2 3" key="1">
    <citation type="journal article" date="2006" name="Nature">
        <title>Global trends of whole-genome duplications revealed by the ciliate Paramecium tetraurelia.</title>
        <authorList>
            <consortium name="Genoscope"/>
            <person name="Aury J.-M."/>
            <person name="Jaillon O."/>
            <person name="Duret L."/>
            <person name="Noel B."/>
            <person name="Jubin C."/>
            <person name="Porcel B.M."/>
            <person name="Segurens B."/>
            <person name="Daubin V."/>
            <person name="Anthouard V."/>
            <person name="Aiach N."/>
            <person name="Arnaiz O."/>
            <person name="Billaut A."/>
            <person name="Beisson J."/>
            <person name="Blanc I."/>
            <person name="Bouhouche K."/>
            <person name="Camara F."/>
            <person name="Duharcourt S."/>
            <person name="Guigo R."/>
            <person name="Gogendeau D."/>
            <person name="Katinka M."/>
            <person name="Keller A.-M."/>
            <person name="Kissmehl R."/>
            <person name="Klotz C."/>
            <person name="Koll F."/>
            <person name="Le Moue A."/>
            <person name="Lepere C."/>
            <person name="Malinsky S."/>
            <person name="Nowacki M."/>
            <person name="Nowak J.K."/>
            <person name="Plattner H."/>
            <person name="Poulain J."/>
            <person name="Ruiz F."/>
            <person name="Serrano V."/>
            <person name="Zagulski M."/>
            <person name="Dessen P."/>
            <person name="Betermier M."/>
            <person name="Weissenbach J."/>
            <person name="Scarpelli C."/>
            <person name="Schachter V."/>
            <person name="Sperling L."/>
            <person name="Meyer E."/>
            <person name="Cohen J."/>
            <person name="Wincker P."/>
        </authorList>
    </citation>
    <scope>NUCLEOTIDE SEQUENCE [LARGE SCALE GENOMIC DNA]</scope>
    <source>
        <strain evidence="2 3">Stock d4-2</strain>
    </source>
</reference>
<keyword evidence="1" id="KW-0472">Membrane</keyword>
<feature type="transmembrane region" description="Helical" evidence="1">
    <location>
        <begin position="534"/>
        <end position="551"/>
    </location>
</feature>
<feature type="transmembrane region" description="Helical" evidence="1">
    <location>
        <begin position="72"/>
        <end position="92"/>
    </location>
</feature>
<evidence type="ECO:0008006" key="4">
    <source>
        <dbReference type="Google" id="ProtNLM"/>
    </source>
</evidence>
<proteinExistence type="predicted"/>